<proteinExistence type="predicted"/>
<keyword evidence="1" id="KW-1185">Reference proteome</keyword>
<dbReference type="Proteomes" id="UP000887564">
    <property type="component" value="Unplaced"/>
</dbReference>
<evidence type="ECO:0000313" key="2">
    <source>
        <dbReference type="WBParaSite" id="PEQ_0000691801-mRNA-1"/>
    </source>
</evidence>
<accession>A0A914RQ15</accession>
<protein>
    <submittedName>
        <fullName evidence="2">Uncharacterized protein</fullName>
    </submittedName>
</protein>
<sequence>MAEVAVEMFARKAKSADVTTSLQRFADLHRDCASRAKHLKLALDALCVQVRFLYLVITCLRCLIFYF</sequence>
<dbReference type="AlphaFoldDB" id="A0A914RQ15"/>
<name>A0A914RQ15_PAREQ</name>
<organism evidence="1 2">
    <name type="scientific">Parascaris equorum</name>
    <name type="common">Equine roundworm</name>
    <dbReference type="NCBI Taxonomy" id="6256"/>
    <lineage>
        <taxon>Eukaryota</taxon>
        <taxon>Metazoa</taxon>
        <taxon>Ecdysozoa</taxon>
        <taxon>Nematoda</taxon>
        <taxon>Chromadorea</taxon>
        <taxon>Rhabditida</taxon>
        <taxon>Spirurina</taxon>
        <taxon>Ascaridomorpha</taxon>
        <taxon>Ascaridoidea</taxon>
        <taxon>Ascarididae</taxon>
        <taxon>Parascaris</taxon>
    </lineage>
</organism>
<evidence type="ECO:0000313" key="1">
    <source>
        <dbReference type="Proteomes" id="UP000887564"/>
    </source>
</evidence>
<reference evidence="2" key="1">
    <citation type="submission" date="2022-11" db="UniProtKB">
        <authorList>
            <consortium name="WormBaseParasite"/>
        </authorList>
    </citation>
    <scope>IDENTIFICATION</scope>
</reference>
<dbReference type="WBParaSite" id="PEQ_0000691801-mRNA-1">
    <property type="protein sequence ID" value="PEQ_0000691801-mRNA-1"/>
    <property type="gene ID" value="PEQ_0000691801"/>
</dbReference>